<sequence>MPTSERPYHHGDLRRALVAEGEALLGEVGAANLALREVARRLGVSHNAPYRHFPTREALLAAIATAGFEALAERTDQAGKRGTGGVMQERGLAYVAFALERPAVFRLMFSDQVDRTAFPELAAAAQASLARASAAIGAAYGEEGDAVMAAWSFVHGLTVLLLDGQTPEALRKGRDDLALAKATLAAMAHAVSED</sequence>
<dbReference type="RefSeq" id="WP_307348120.1">
    <property type="nucleotide sequence ID" value="NZ_JAUSVS010000002.1"/>
</dbReference>
<evidence type="ECO:0000313" key="7">
    <source>
        <dbReference type="Proteomes" id="UP001228905"/>
    </source>
</evidence>
<protein>
    <submittedName>
        <fullName evidence="6">AcrR family transcriptional regulator</fullName>
    </submittedName>
</protein>
<reference evidence="6 7" key="1">
    <citation type="submission" date="2023-07" db="EMBL/GenBank/DDBJ databases">
        <title>Genomic Encyclopedia of Type Strains, Phase IV (KMG-IV): sequencing the most valuable type-strain genomes for metagenomic binning, comparative biology and taxonomic classification.</title>
        <authorList>
            <person name="Goeker M."/>
        </authorList>
    </citation>
    <scope>NUCLEOTIDE SEQUENCE [LARGE SCALE GENOMIC DNA]</scope>
    <source>
        <strain evidence="6 7">DSM 18695</strain>
    </source>
</reference>
<evidence type="ECO:0000256" key="2">
    <source>
        <dbReference type="ARBA" id="ARBA00023125"/>
    </source>
</evidence>
<dbReference type="SUPFAM" id="SSF46689">
    <property type="entry name" value="Homeodomain-like"/>
    <property type="match status" value="1"/>
</dbReference>
<organism evidence="6 7">
    <name type="scientific">Caulobacter ginsengisoli</name>
    <dbReference type="NCBI Taxonomy" id="400775"/>
    <lineage>
        <taxon>Bacteria</taxon>
        <taxon>Pseudomonadati</taxon>
        <taxon>Pseudomonadota</taxon>
        <taxon>Alphaproteobacteria</taxon>
        <taxon>Caulobacterales</taxon>
        <taxon>Caulobacteraceae</taxon>
        <taxon>Caulobacter</taxon>
    </lineage>
</organism>
<dbReference type="Proteomes" id="UP001228905">
    <property type="component" value="Unassembled WGS sequence"/>
</dbReference>
<dbReference type="InterPro" id="IPR036271">
    <property type="entry name" value="Tet_transcr_reg_TetR-rel_C_sf"/>
</dbReference>
<evidence type="ECO:0000256" key="4">
    <source>
        <dbReference type="PROSITE-ProRule" id="PRU00335"/>
    </source>
</evidence>
<dbReference type="InterPro" id="IPR009057">
    <property type="entry name" value="Homeodomain-like_sf"/>
</dbReference>
<dbReference type="EMBL" id="JAUSVS010000002">
    <property type="protein sequence ID" value="MDQ0463877.1"/>
    <property type="molecule type" value="Genomic_DNA"/>
</dbReference>
<evidence type="ECO:0000313" key="6">
    <source>
        <dbReference type="EMBL" id="MDQ0463877.1"/>
    </source>
</evidence>
<keyword evidence="2 4" id="KW-0238">DNA-binding</keyword>
<dbReference type="InterPro" id="IPR050109">
    <property type="entry name" value="HTH-type_TetR-like_transc_reg"/>
</dbReference>
<dbReference type="Gene3D" id="1.10.357.10">
    <property type="entry name" value="Tetracycline Repressor, domain 2"/>
    <property type="match status" value="1"/>
</dbReference>
<keyword evidence="1" id="KW-0805">Transcription regulation</keyword>
<evidence type="ECO:0000259" key="5">
    <source>
        <dbReference type="PROSITE" id="PS50977"/>
    </source>
</evidence>
<dbReference type="Pfam" id="PF00440">
    <property type="entry name" value="TetR_N"/>
    <property type="match status" value="1"/>
</dbReference>
<accession>A0ABU0ISE3</accession>
<dbReference type="SUPFAM" id="SSF48498">
    <property type="entry name" value="Tetracyclin repressor-like, C-terminal domain"/>
    <property type="match status" value="1"/>
</dbReference>
<evidence type="ECO:0000256" key="3">
    <source>
        <dbReference type="ARBA" id="ARBA00023163"/>
    </source>
</evidence>
<feature type="DNA-binding region" description="H-T-H motif" evidence="4">
    <location>
        <begin position="34"/>
        <end position="53"/>
    </location>
</feature>
<dbReference type="PROSITE" id="PS50977">
    <property type="entry name" value="HTH_TETR_2"/>
    <property type="match status" value="1"/>
</dbReference>
<dbReference type="InterPro" id="IPR025996">
    <property type="entry name" value="MT1864/Rv1816-like_C"/>
</dbReference>
<evidence type="ECO:0000256" key="1">
    <source>
        <dbReference type="ARBA" id="ARBA00023015"/>
    </source>
</evidence>
<keyword evidence="3" id="KW-0804">Transcription</keyword>
<keyword evidence="7" id="KW-1185">Reference proteome</keyword>
<dbReference type="PANTHER" id="PTHR30055">
    <property type="entry name" value="HTH-TYPE TRANSCRIPTIONAL REGULATOR RUTR"/>
    <property type="match status" value="1"/>
</dbReference>
<feature type="domain" description="HTH tetR-type" evidence="5">
    <location>
        <begin position="11"/>
        <end position="71"/>
    </location>
</feature>
<name>A0ABU0ISE3_9CAUL</name>
<dbReference type="Pfam" id="PF13305">
    <property type="entry name" value="TetR_C_33"/>
    <property type="match status" value="1"/>
</dbReference>
<dbReference type="PANTHER" id="PTHR30055:SF220">
    <property type="entry name" value="TETR-FAMILY REGULATORY PROTEIN"/>
    <property type="match status" value="1"/>
</dbReference>
<dbReference type="InterPro" id="IPR001647">
    <property type="entry name" value="HTH_TetR"/>
</dbReference>
<gene>
    <name evidence="6" type="ORF">QO010_001648</name>
</gene>
<comment type="caution">
    <text evidence="6">The sequence shown here is derived from an EMBL/GenBank/DDBJ whole genome shotgun (WGS) entry which is preliminary data.</text>
</comment>
<proteinExistence type="predicted"/>